<protein>
    <submittedName>
        <fullName evidence="4">Phosphate ABC transporter substrate-binding protein, PhoT family</fullName>
    </submittedName>
</protein>
<evidence type="ECO:0000256" key="2">
    <source>
        <dbReference type="SAM" id="SignalP"/>
    </source>
</evidence>
<dbReference type="InterPro" id="IPR024370">
    <property type="entry name" value="PBP_domain"/>
</dbReference>
<dbReference type="OrthoDB" id="1450880at2"/>
<gene>
    <name evidence="4" type="ORF">SAMN05216490_0288</name>
</gene>
<evidence type="ECO:0000259" key="3">
    <source>
        <dbReference type="Pfam" id="PF12849"/>
    </source>
</evidence>
<evidence type="ECO:0000313" key="4">
    <source>
        <dbReference type="EMBL" id="SDR96585.1"/>
    </source>
</evidence>
<evidence type="ECO:0000313" key="5">
    <source>
        <dbReference type="Proteomes" id="UP000199679"/>
    </source>
</evidence>
<feature type="signal peptide" evidence="2">
    <location>
        <begin position="1"/>
        <end position="20"/>
    </location>
</feature>
<dbReference type="PANTHER" id="PTHR30570">
    <property type="entry name" value="PERIPLASMIC PHOSPHATE BINDING COMPONENT OF PHOSPHATE ABC TRANSPORTER"/>
    <property type="match status" value="1"/>
</dbReference>
<dbReference type="STRING" id="652787.SAMN05216490_0288"/>
<keyword evidence="5" id="KW-1185">Reference proteome</keyword>
<feature type="domain" description="PBP" evidence="3">
    <location>
        <begin position="36"/>
        <end position="279"/>
    </location>
</feature>
<feature type="chain" id="PRO_5009255463" evidence="2">
    <location>
        <begin position="21"/>
        <end position="307"/>
    </location>
</feature>
<proteinExistence type="predicted"/>
<reference evidence="4 5" key="1">
    <citation type="submission" date="2016-10" db="EMBL/GenBank/DDBJ databases">
        <authorList>
            <person name="de Groot N.N."/>
        </authorList>
    </citation>
    <scope>NUCLEOTIDE SEQUENCE [LARGE SCALE GENOMIC DNA]</scope>
    <source>
        <strain evidence="4 5">MP1X4</strain>
    </source>
</reference>
<dbReference type="RefSeq" id="WP_157682015.1">
    <property type="nucleotide sequence ID" value="NZ_LT629740.1"/>
</dbReference>
<keyword evidence="1 2" id="KW-0732">Signal</keyword>
<dbReference type="Gene3D" id="3.40.190.10">
    <property type="entry name" value="Periplasmic binding protein-like II"/>
    <property type="match status" value="2"/>
</dbReference>
<dbReference type="PROSITE" id="PS51257">
    <property type="entry name" value="PROKAR_LIPOPROTEIN"/>
    <property type="match status" value="1"/>
</dbReference>
<name>A0A1H1NCV9_MUCMA</name>
<dbReference type="Pfam" id="PF12849">
    <property type="entry name" value="PBP_like_2"/>
    <property type="match status" value="1"/>
</dbReference>
<dbReference type="PANTHER" id="PTHR30570:SF1">
    <property type="entry name" value="PHOSPHATE-BINDING PROTEIN PSTS"/>
    <property type="match status" value="1"/>
</dbReference>
<dbReference type="InterPro" id="IPR050811">
    <property type="entry name" value="Phosphate_ABC_transporter"/>
</dbReference>
<organism evidence="4 5">
    <name type="scientific">Mucilaginibacter mallensis</name>
    <dbReference type="NCBI Taxonomy" id="652787"/>
    <lineage>
        <taxon>Bacteria</taxon>
        <taxon>Pseudomonadati</taxon>
        <taxon>Bacteroidota</taxon>
        <taxon>Sphingobacteriia</taxon>
        <taxon>Sphingobacteriales</taxon>
        <taxon>Sphingobacteriaceae</taxon>
        <taxon>Mucilaginibacter</taxon>
    </lineage>
</organism>
<accession>A0A1H1NCV9</accession>
<dbReference type="Proteomes" id="UP000199679">
    <property type="component" value="Chromosome I"/>
</dbReference>
<evidence type="ECO:0000256" key="1">
    <source>
        <dbReference type="ARBA" id="ARBA00022729"/>
    </source>
</evidence>
<dbReference type="EMBL" id="LT629740">
    <property type="protein sequence ID" value="SDR96585.1"/>
    <property type="molecule type" value="Genomic_DNA"/>
</dbReference>
<dbReference type="AlphaFoldDB" id="A0A1H1NCV9"/>
<sequence>MMKNKLKFLALGLLSLPLLQACKQKAKPAYNDTWVAGNAKFAADESFQPIVDQELYMFKALNTKADPEITYRSENDVLRLLLADSVRVAILSRDLDSNELKVLKTRNLTPAVSRFAIDAVVLIVNKVSNDTTITLSDVKKMLNGKAKTDKNIVFDNPGSSLVRYLKELSGNNDFKLKNLFALKSNKEVIKYVSTHPDAIGITGFSWLDDSNNDTKEAAASVKMVAVKDEDNKKYPTTYFKPSQTSLSLKQYPLSRGLFIVNCTDRQGLGTGFASFITGERGQRIIMESGLLPDEIPGREISIKQSLN</sequence>
<dbReference type="SUPFAM" id="SSF53850">
    <property type="entry name" value="Periplasmic binding protein-like II"/>
    <property type="match status" value="1"/>
</dbReference>